<dbReference type="PANTHER" id="PTHR24421:SF59">
    <property type="entry name" value="OXYGEN SENSOR HISTIDINE KINASE NREB"/>
    <property type="match status" value="1"/>
</dbReference>
<dbReference type="GO" id="GO:0000155">
    <property type="term" value="F:phosphorelay sensor kinase activity"/>
    <property type="evidence" value="ECO:0007669"/>
    <property type="project" value="InterPro"/>
</dbReference>
<evidence type="ECO:0000259" key="5">
    <source>
        <dbReference type="Pfam" id="PF07730"/>
    </source>
</evidence>
<keyword evidence="4" id="KW-0472">Membrane</keyword>
<dbReference type="AlphaFoldDB" id="H8KZZ2"/>
<feature type="transmembrane region" description="Helical" evidence="4">
    <location>
        <begin position="150"/>
        <end position="166"/>
    </location>
</feature>
<accession>H8KZZ2</accession>
<dbReference type="GO" id="GO:0016020">
    <property type="term" value="C:membrane"/>
    <property type="evidence" value="ECO:0007669"/>
    <property type="project" value="InterPro"/>
</dbReference>
<feature type="transmembrane region" description="Helical" evidence="4">
    <location>
        <begin position="173"/>
        <end position="192"/>
    </location>
</feature>
<dbReference type="RefSeq" id="WP_014402279.1">
    <property type="nucleotide sequence ID" value="NC_017033.1"/>
</dbReference>
<evidence type="ECO:0000256" key="3">
    <source>
        <dbReference type="ARBA" id="ARBA00023012"/>
    </source>
</evidence>
<reference evidence="6" key="1">
    <citation type="submission" date="2012-02" db="EMBL/GenBank/DDBJ databases">
        <title>The complete genome of Frateuria aurantia DSM 6220.</title>
        <authorList>
            <consortium name="US DOE Joint Genome Institute (JGI-PGF)"/>
            <person name="Lucas S."/>
            <person name="Copeland A."/>
            <person name="Lapidus A."/>
            <person name="Glavina del Rio T."/>
            <person name="Dalin E."/>
            <person name="Tice H."/>
            <person name="Bruce D."/>
            <person name="Goodwin L."/>
            <person name="Pitluck S."/>
            <person name="Peters L."/>
            <person name="Ovchinnikova G."/>
            <person name="Teshima H."/>
            <person name="Kyrpides N."/>
            <person name="Mavromatis K."/>
            <person name="Ivanova N."/>
            <person name="Brettin T."/>
            <person name="Detter J.C."/>
            <person name="Han C."/>
            <person name="Larimer F."/>
            <person name="Land M."/>
            <person name="Hauser L."/>
            <person name="Markowitz V."/>
            <person name="Cheng J.-F."/>
            <person name="Hugenholtz P."/>
            <person name="Woyke T."/>
            <person name="Wu D."/>
            <person name="Brambilla E."/>
            <person name="Klenk H.-P."/>
            <person name="Eisen J.A."/>
        </authorList>
    </citation>
    <scope>NUCLEOTIDE SEQUENCE</scope>
    <source>
        <strain evidence="6">DSM 6220</strain>
    </source>
</reference>
<dbReference type="STRING" id="767434.Fraau_0802"/>
<feature type="transmembrane region" description="Helical" evidence="4">
    <location>
        <begin position="12"/>
        <end position="34"/>
    </location>
</feature>
<dbReference type="Gene3D" id="1.20.5.1930">
    <property type="match status" value="1"/>
</dbReference>
<feature type="transmembrane region" description="Helical" evidence="4">
    <location>
        <begin position="198"/>
        <end position="219"/>
    </location>
</feature>
<dbReference type="EMBL" id="CP003350">
    <property type="protein sequence ID" value="AFC85273.1"/>
    <property type="molecule type" value="Genomic_DNA"/>
</dbReference>
<dbReference type="InterPro" id="IPR050482">
    <property type="entry name" value="Sensor_HK_TwoCompSys"/>
</dbReference>
<keyword evidence="7" id="KW-1185">Reference proteome</keyword>
<proteinExistence type="predicted"/>
<keyword evidence="2 6" id="KW-0418">Kinase</keyword>
<dbReference type="KEGG" id="fau:Fraau_0802"/>
<feature type="transmembrane region" description="Helical" evidence="4">
    <location>
        <begin position="125"/>
        <end position="144"/>
    </location>
</feature>
<dbReference type="GO" id="GO:0046983">
    <property type="term" value="F:protein dimerization activity"/>
    <property type="evidence" value="ECO:0007669"/>
    <property type="project" value="InterPro"/>
</dbReference>
<dbReference type="Gene3D" id="3.30.565.10">
    <property type="entry name" value="Histidine kinase-like ATPase, C-terminal domain"/>
    <property type="match status" value="1"/>
</dbReference>
<evidence type="ECO:0000256" key="1">
    <source>
        <dbReference type="ARBA" id="ARBA00022679"/>
    </source>
</evidence>
<evidence type="ECO:0000313" key="7">
    <source>
        <dbReference type="Proteomes" id="UP000005234"/>
    </source>
</evidence>
<dbReference type="HOGENOM" id="CLU_000445_20_15_6"/>
<evidence type="ECO:0000313" key="6">
    <source>
        <dbReference type="EMBL" id="AFC85273.1"/>
    </source>
</evidence>
<keyword evidence="1" id="KW-0808">Transferase</keyword>
<dbReference type="eggNOG" id="COG4585">
    <property type="taxonomic scope" value="Bacteria"/>
</dbReference>
<dbReference type="Pfam" id="PF07730">
    <property type="entry name" value="HisKA_3"/>
    <property type="match status" value="1"/>
</dbReference>
<keyword evidence="3" id="KW-0902">Two-component regulatory system</keyword>
<dbReference type="CDD" id="cd16917">
    <property type="entry name" value="HATPase_UhpB-NarQ-NarX-like"/>
    <property type="match status" value="1"/>
</dbReference>
<feature type="transmembrane region" description="Helical" evidence="4">
    <location>
        <begin position="99"/>
        <end position="116"/>
    </location>
</feature>
<dbReference type="Proteomes" id="UP000005234">
    <property type="component" value="Chromosome"/>
</dbReference>
<gene>
    <name evidence="6" type="ordered locus">Fraau_0802</name>
</gene>
<dbReference type="PANTHER" id="PTHR24421">
    <property type="entry name" value="NITRATE/NITRITE SENSOR PROTEIN NARX-RELATED"/>
    <property type="match status" value="1"/>
</dbReference>
<keyword evidence="4" id="KW-1133">Transmembrane helix</keyword>
<evidence type="ECO:0000256" key="4">
    <source>
        <dbReference type="SAM" id="Phobius"/>
    </source>
</evidence>
<organism evidence="6 7">
    <name type="scientific">Frateuria aurantia (strain ATCC 33424 / DSM 6220 / KCTC 2777 / LMG 1558 / NBRC 3245 / NCIMB 13370)</name>
    <name type="common">Acetobacter aurantius</name>
    <dbReference type="NCBI Taxonomy" id="767434"/>
    <lineage>
        <taxon>Bacteria</taxon>
        <taxon>Pseudomonadati</taxon>
        <taxon>Pseudomonadota</taxon>
        <taxon>Gammaproteobacteria</taxon>
        <taxon>Lysobacterales</taxon>
        <taxon>Rhodanobacteraceae</taxon>
        <taxon>Frateuria</taxon>
    </lineage>
</organism>
<protein>
    <submittedName>
        <fullName evidence="6">Signal transduction histidine kinase</fullName>
    </submittedName>
</protein>
<evidence type="ECO:0000256" key="2">
    <source>
        <dbReference type="ARBA" id="ARBA00022777"/>
    </source>
</evidence>
<sequence>MLWQPLNHIRLLRYTGVFTLLCAGAPLLTELWLASHAPPPPTALQTRTALEREQTGPCASPPTGVHPAGAVCGVADTAGAADGGPVAASAVGNLMRPELSGWALSYLVFGVAYLWLTRRLGTGRVMVRVGGLLLMTFAALGVGWFSRSGLSALLLVVIAMVLPWLLEWRVALAWMLGQHLLLGLVFVEELGLDVLPALLQVFTYLGISTLAFITSAIASQQAREREVQRQLNSELRATRALLAESSRLAERMRIARELHDLIGHHLTALTLNLEVARHLTEAKAREHVGVAQSTAKLLLADVREAVSELRQDDAIDLTQALASLVDAVPGLHIHMEVPARFAVEDPLRAQALLRCVQEIVTNTARHAHARNLWLSFSYVDEHLIGLAARDDGRGTDVLMPGNGLLGMRERLAGFGGTVRIDSAVPRGFALSIELPLNQRQTPLAHAPDLSGQAALVWPSSAEIYGRRDSREGLDG</sequence>
<name>H8KZZ2_FRAAD</name>
<feature type="domain" description="Signal transduction histidine kinase subgroup 3 dimerisation and phosphoacceptor" evidence="5">
    <location>
        <begin position="250"/>
        <end position="313"/>
    </location>
</feature>
<dbReference type="InterPro" id="IPR036890">
    <property type="entry name" value="HATPase_C_sf"/>
</dbReference>
<keyword evidence="4" id="KW-0812">Transmembrane</keyword>
<dbReference type="SUPFAM" id="SSF55874">
    <property type="entry name" value="ATPase domain of HSP90 chaperone/DNA topoisomerase II/histidine kinase"/>
    <property type="match status" value="1"/>
</dbReference>
<dbReference type="InterPro" id="IPR011712">
    <property type="entry name" value="Sig_transdc_His_kin_sub3_dim/P"/>
</dbReference>